<dbReference type="GO" id="GO:0006281">
    <property type="term" value="P:DNA repair"/>
    <property type="evidence" value="ECO:0007669"/>
    <property type="project" value="InterPro"/>
</dbReference>
<dbReference type="InterPro" id="IPR029312">
    <property type="entry name" value="FANCI_HD2"/>
</dbReference>
<feature type="domain" description="FANCI solenoid 2" evidence="3">
    <location>
        <begin position="560"/>
        <end position="640"/>
    </location>
</feature>
<feature type="domain" description="FANCI helical" evidence="5">
    <location>
        <begin position="676"/>
        <end position="895"/>
    </location>
</feature>
<proteinExistence type="predicted"/>
<protein>
    <submittedName>
        <fullName evidence="6">Uncharacterized protein</fullName>
    </submittedName>
</protein>
<evidence type="ECO:0000256" key="1">
    <source>
        <dbReference type="SAM" id="MobiDB-lite"/>
    </source>
</evidence>
<feature type="domain" description="FANCI solenoid 1" evidence="2">
    <location>
        <begin position="107"/>
        <end position="301"/>
    </location>
</feature>
<dbReference type="Pfam" id="PF14680">
    <property type="entry name" value="FANCI_HD2"/>
    <property type="match status" value="1"/>
</dbReference>
<evidence type="ECO:0000259" key="3">
    <source>
        <dbReference type="Pfam" id="PF14676"/>
    </source>
</evidence>
<gene>
    <name evidence="6" type="ORF">HYH03_011369</name>
</gene>
<feature type="region of interest" description="Disordered" evidence="1">
    <location>
        <begin position="941"/>
        <end position="966"/>
    </location>
</feature>
<evidence type="ECO:0000259" key="4">
    <source>
        <dbReference type="Pfam" id="PF14678"/>
    </source>
</evidence>
<evidence type="ECO:0000313" key="7">
    <source>
        <dbReference type="Proteomes" id="UP000612055"/>
    </source>
</evidence>
<dbReference type="InterPro" id="IPR029315">
    <property type="entry name" value="FANCI_S2"/>
</dbReference>
<organism evidence="6 7">
    <name type="scientific">Edaphochlamys debaryana</name>
    <dbReference type="NCBI Taxonomy" id="47281"/>
    <lineage>
        <taxon>Eukaryota</taxon>
        <taxon>Viridiplantae</taxon>
        <taxon>Chlorophyta</taxon>
        <taxon>core chlorophytes</taxon>
        <taxon>Chlorophyceae</taxon>
        <taxon>CS clade</taxon>
        <taxon>Chlamydomonadales</taxon>
        <taxon>Chlamydomonadales incertae sedis</taxon>
        <taxon>Edaphochlamys</taxon>
    </lineage>
</organism>
<evidence type="ECO:0000259" key="5">
    <source>
        <dbReference type="Pfam" id="PF14680"/>
    </source>
</evidence>
<feature type="region of interest" description="Disordered" evidence="1">
    <location>
        <begin position="1589"/>
        <end position="1613"/>
    </location>
</feature>
<comment type="caution">
    <text evidence="6">The sequence shown here is derived from an EMBL/GenBank/DDBJ whole genome shotgun (WGS) entry which is preliminary data.</text>
</comment>
<dbReference type="GO" id="GO:0070182">
    <property type="term" value="F:DNA polymerase binding"/>
    <property type="evidence" value="ECO:0007669"/>
    <property type="project" value="TreeGrafter"/>
</dbReference>
<feature type="compositionally biased region" description="Acidic residues" evidence="1">
    <location>
        <begin position="160"/>
        <end position="169"/>
    </location>
</feature>
<evidence type="ECO:0000259" key="2">
    <source>
        <dbReference type="Pfam" id="PF14675"/>
    </source>
</evidence>
<dbReference type="InterPro" id="IPR026171">
    <property type="entry name" value="FANCI"/>
</dbReference>
<dbReference type="Pfam" id="PF14675">
    <property type="entry name" value="FANCI_S1"/>
    <property type="match status" value="1"/>
</dbReference>
<feature type="compositionally biased region" description="Low complexity" evidence="1">
    <location>
        <begin position="449"/>
        <end position="488"/>
    </location>
</feature>
<accession>A0A835XUY2</accession>
<reference evidence="6" key="1">
    <citation type="journal article" date="2020" name="bioRxiv">
        <title>Comparative genomics of Chlamydomonas.</title>
        <authorList>
            <person name="Craig R.J."/>
            <person name="Hasan A.R."/>
            <person name="Ness R.W."/>
            <person name="Keightley P.D."/>
        </authorList>
    </citation>
    <scope>NUCLEOTIDE SEQUENCE</scope>
    <source>
        <strain evidence="6">CCAP 11/70</strain>
    </source>
</reference>
<dbReference type="EMBL" id="JAEHOE010000064">
    <property type="protein sequence ID" value="KAG2490245.1"/>
    <property type="molecule type" value="Genomic_DNA"/>
</dbReference>
<dbReference type="PANTHER" id="PTHR21818">
    <property type="entry name" value="BC025462 PROTEIN"/>
    <property type="match status" value="1"/>
</dbReference>
<evidence type="ECO:0000313" key="6">
    <source>
        <dbReference type="EMBL" id="KAG2490245.1"/>
    </source>
</evidence>
<dbReference type="OrthoDB" id="195089at2759"/>
<name>A0A835XUY2_9CHLO</name>
<feature type="compositionally biased region" description="Basic and acidic residues" evidence="1">
    <location>
        <begin position="1604"/>
        <end position="1613"/>
    </location>
</feature>
<feature type="domain" description="FANCI solenoid 4" evidence="4">
    <location>
        <begin position="1335"/>
        <end position="1591"/>
    </location>
</feature>
<dbReference type="Pfam" id="PF14678">
    <property type="entry name" value="FANCI_S4"/>
    <property type="match status" value="1"/>
</dbReference>
<dbReference type="InterPro" id="IPR029308">
    <property type="entry name" value="FANCI_S1"/>
</dbReference>
<dbReference type="Pfam" id="PF14676">
    <property type="entry name" value="FANCI_S2"/>
    <property type="match status" value="1"/>
</dbReference>
<feature type="region of interest" description="Disordered" evidence="1">
    <location>
        <begin position="158"/>
        <end position="183"/>
    </location>
</feature>
<dbReference type="InterPro" id="IPR029314">
    <property type="entry name" value="FANCI_S4"/>
</dbReference>
<feature type="region of interest" description="Disordered" evidence="1">
    <location>
        <begin position="438"/>
        <end position="488"/>
    </location>
</feature>
<sequence length="1613" mass="166659">MASALEDLLDAAHRSSGHDVVLEKLLVDGASDELAQYVKERGPCQETVRLVDSCLQALRKGVLPPCQDMAEERLQKCREEATGAVVEMALLMMSGDGEERDLAAFPHLLLDHIDVLSFPQLAKLLASVCDGVKDRARGTGRLLQLLPKTASMLLAHGAPEDEAQEAEAEEAGKRKGGAVPSPAANQVNTAVTRLCQMDWVRGPDWDFAVPIMEALREVPLSLLQLKDVVTKAGTVCASAELAALPGLLRQLLRLAGLGHRALVLRKVLALFERLEAQHRTAAGAPSAVLQAVEGTALVTIADVCKYDSALSKELLNLVVSSPSTPSPFCLLLLFTLLRQHKQEEKKLVLGAFEWDSTRASSAWLGSLPALPRPAGQALQAALLRAVRYSGVGGEVVVPGITALGAALMGCCPPGEALALVAANDAALAEAEAEVEAEAEARKAQRRAQRQQAQGLAGGSEPQQPQPQAAPQAAAAGGRGGPSPAQAAASRCSPGVQAALLGIQLLQATFKSHPESRPDVLRLCQQALGGVCSSGAAAAASAAAGGGLGAPGQELALPAVLLLSNLAACHPTLLYEHTQRLKDSLQNFLLLPAPVALGLLLGLWPLARNRRDLSDHLVMLLRKVMFAREAQSRLVAVRGFLFILLQQLRAAAGRGCSEDEEAALLAAAAAMAAAGPSFSQASSSQSPLSQMEALASGAGVSLQHELQGFLRRALGQQAAVRAALYDGLSAILVADPASRDVVLELVGPQFYRYLNPAMPPLHYKALVSGNDSVQLLEPLPSLLACVRRLATLCRDPSKPGPAARLLAAASEEVVIGDDDEEEEEADAAMGADEAVQHLVSSWEGFARRLVDCHAEHFDLCSAAELNPTTSSGAARQLQAACVLGAVEVVMEELVAVATGPHAAETASRSGERLSTAFDLYCRVYDVAREAKATTGARAKQAATQAAAASHEGSGGTGPNGTAAPGGAAGAGAAGAAAGCKRGRELCPDYVPVESRPVAMTAQCLGKLCGGVSMQGLVQCPASEESDGPSAHARLARNPAFRAFVLRGCLNALRASGSGGGGTASSSSSSTSSSAVLADAVVACAQRRLGRQAQRENHAADVGVGPAPGSAGLGLGMGMGMGGAGGAGGAAAAAGSLGDAPWRPLAQPLVHLCHLVLTTWSGPSKKPPAPKKAAAAAAPMAAAAAEQQRREAAAADSLAGLAVACLREALGAAAALGGLEGVAWVLRGLPIHCQETQAQVDETDLPPEDIVAARWPHLGDMLDALARAASWKEAAALVEVVVAVARLLPAPAQRAVSDACWLLLQQEEPVMTHAGLARALVSAHVTLRGTDDLAAMRSVAEHAQAVVGRTDAATQEDADIPAGLNERTAPFAATQVLIQAQGCVAEGEVLLASVLRGSGEDAAPGGVSLSSTTTHLLVEALCRRLQGLVGVLSVVTNSKHGTPQVLEKQADVVIGTYRLLGKLARAHLPRKGAAAAAGPKPPPIKRPFQELASCVHRELTPNVYKALVDELAASNPVQRGPDEEGDEPGGGAPKQTTAKLRRDAKAFSDLIHAIEEWEKQLLALDKAHKSQGLNLMRGASRSINRDFQFAKQPRKAAGNGGGAEDVAERAGRGGE</sequence>
<dbReference type="PANTHER" id="PTHR21818:SF0">
    <property type="entry name" value="FANCONI ANEMIA GROUP I PROTEIN"/>
    <property type="match status" value="1"/>
</dbReference>
<dbReference type="Proteomes" id="UP000612055">
    <property type="component" value="Unassembled WGS sequence"/>
</dbReference>
<feature type="region of interest" description="Disordered" evidence="1">
    <location>
        <begin position="1512"/>
        <end position="1536"/>
    </location>
</feature>
<keyword evidence="7" id="KW-1185">Reference proteome</keyword>